<dbReference type="Gene3D" id="3.40.50.2000">
    <property type="entry name" value="Glycogen Phosphorylase B"/>
    <property type="match status" value="1"/>
</dbReference>
<proteinExistence type="predicted"/>
<evidence type="ECO:0000313" key="2">
    <source>
        <dbReference type="Proteomes" id="UP000011704"/>
    </source>
</evidence>
<dbReference type="EMBL" id="CAQJ01000019">
    <property type="protein sequence ID" value="CCQ89754.1"/>
    <property type="molecule type" value="Genomic_DNA"/>
</dbReference>
<dbReference type="AlphaFoldDB" id="M1YVV6"/>
<dbReference type="SUPFAM" id="SSF53756">
    <property type="entry name" value="UDP-Glycosyltransferase/glycogen phosphorylase"/>
    <property type="match status" value="1"/>
</dbReference>
<dbReference type="GO" id="GO:0016740">
    <property type="term" value="F:transferase activity"/>
    <property type="evidence" value="ECO:0007669"/>
    <property type="project" value="UniProtKB-KW"/>
</dbReference>
<accession>M1YVV6</accession>
<organism evidence="1 2">
    <name type="scientific">Nitrospina gracilis (strain 3/211)</name>
    <dbReference type="NCBI Taxonomy" id="1266370"/>
    <lineage>
        <taxon>Bacteria</taxon>
        <taxon>Pseudomonadati</taxon>
        <taxon>Nitrospinota/Tectimicrobiota group</taxon>
        <taxon>Nitrospinota</taxon>
        <taxon>Nitrospinia</taxon>
        <taxon>Nitrospinales</taxon>
        <taxon>Nitrospinaceae</taxon>
        <taxon>Nitrospina</taxon>
    </lineage>
</organism>
<dbReference type="STRING" id="1266370.NITGR_170011"/>
<gene>
    <name evidence="1" type="ORF">NITGR_170011</name>
</gene>
<comment type="caution">
    <text evidence="1">The sequence shown here is derived from an EMBL/GenBank/DDBJ whole genome shotgun (WGS) entry which is preliminary data.</text>
</comment>
<reference evidence="1 2" key="1">
    <citation type="journal article" date="2013" name="Front. Microbiol.">
        <title>The genome of Nitrospina gracilis illuminates the metabolism and evolution of the major marine nitrite oxidizer.</title>
        <authorList>
            <person name="Luecker S."/>
            <person name="Nowka B."/>
            <person name="Rattei T."/>
            <person name="Spieck E."/>
            <person name="and Daims H."/>
        </authorList>
    </citation>
    <scope>NUCLEOTIDE SEQUENCE [LARGE SCALE GENOMIC DNA]</scope>
    <source>
        <strain evidence="1 2">3/211</strain>
    </source>
</reference>
<dbReference type="RefSeq" id="WP_005006483.1">
    <property type="nucleotide sequence ID" value="NZ_HG422173.1"/>
</dbReference>
<protein>
    <submittedName>
        <fullName evidence="1">Putative UDP-Glycosyltransferase/glycogen phosphorylase</fullName>
    </submittedName>
</protein>
<dbReference type="Gene3D" id="3.40.50.12580">
    <property type="match status" value="1"/>
</dbReference>
<evidence type="ECO:0000313" key="1">
    <source>
        <dbReference type="EMBL" id="CCQ89754.1"/>
    </source>
</evidence>
<keyword evidence="1" id="KW-0808">Transferase</keyword>
<dbReference type="Proteomes" id="UP000011704">
    <property type="component" value="Unassembled WGS sequence"/>
</dbReference>
<dbReference type="InParanoid" id="M1YVV6"/>
<dbReference type="HOGENOM" id="CLU_670540_0_0_0"/>
<dbReference type="InterPro" id="IPR043148">
    <property type="entry name" value="TagF_C"/>
</dbReference>
<keyword evidence="2" id="KW-1185">Reference proteome</keyword>
<name>M1YVV6_NITG3</name>
<sequence>MAAKKKILCIAYGGGHVNMIVPVARALRSRSEYDVTVLGLTTAGAVFEREGIPHIGFRDLVRDGDAPALEMGERLAEGLSNPAVPHAETVAYLGLSYWDLVRKHGETEAAKLYEEKSRRAFLPTTVFERWYQEVQPDLVVATNSPRAERAALTTASRMGIPSVCIVDSFALIEYEWIRENSYATKVCVWLDSIKDFLVEKGRNPEDILITGNPAYDFLAGENLAPQAEELRKQKGWNERKVILWASQFLPAVHPRTGKQGDPDLPRKVDSTLFDMLERHPDWQLVLRLHPSETRPLASLPDRAEFSPLTDDLNVLLKATDAVVSFTSTVGVKGMLLGVPFITLDFSVYADDAPFSQLGLARGVNKLDDLEPVLAEVLAEQWKPSVSLPHFGCATENIMDVIASLLAGKNG</sequence>
<dbReference type="OrthoDB" id="9789073at2"/>